<dbReference type="GO" id="GO:0006355">
    <property type="term" value="P:regulation of DNA-templated transcription"/>
    <property type="evidence" value="ECO:0007669"/>
    <property type="project" value="TreeGrafter"/>
</dbReference>
<feature type="domain" description="Transcription factor CBF/NF-Y/archaeal histone" evidence="4">
    <location>
        <begin position="108"/>
        <end position="167"/>
    </location>
</feature>
<evidence type="ECO:0000313" key="5">
    <source>
        <dbReference type="EMBL" id="CAD9558364.1"/>
    </source>
</evidence>
<dbReference type="Pfam" id="PF00808">
    <property type="entry name" value="CBFD_NFYB_HMF"/>
    <property type="match status" value="1"/>
</dbReference>
<evidence type="ECO:0000256" key="3">
    <source>
        <dbReference type="SAM" id="MobiDB-lite"/>
    </source>
</evidence>
<reference evidence="5" key="1">
    <citation type="submission" date="2021-01" db="EMBL/GenBank/DDBJ databases">
        <authorList>
            <person name="Corre E."/>
            <person name="Pelletier E."/>
            <person name="Niang G."/>
            <person name="Scheremetjew M."/>
            <person name="Finn R."/>
            <person name="Kale V."/>
            <person name="Holt S."/>
            <person name="Cochrane G."/>
            <person name="Meng A."/>
            <person name="Brown T."/>
            <person name="Cohen L."/>
        </authorList>
    </citation>
    <scope>NUCLEOTIDE SEQUENCE</scope>
    <source>
        <strain evidence="5">B650</strain>
    </source>
</reference>
<dbReference type="PANTHER" id="PTHR10252">
    <property type="entry name" value="HISTONE-LIKE TRANSCRIPTION FACTOR CCAAT-RELATED"/>
    <property type="match status" value="1"/>
</dbReference>
<dbReference type="GO" id="GO:0046982">
    <property type="term" value="F:protein heterodimerization activity"/>
    <property type="evidence" value="ECO:0007669"/>
    <property type="project" value="InterPro"/>
</dbReference>
<accession>A0A7S2JVB9</accession>
<sequence>MVYATEIQTFEERQLENANSVGSDAEDTAGEAEQQENKSINSNGSAPAEQEEEVVSTSAQQSTNSVTDEAAPPKKKPRNAPSREKLLEQLARGRETARKNRESGACVLPLRNIKRIMKLNEDVGTVQNEAAILVQYVAEMFTKKLALDSLETAKQKGRGGNIKYEDIAETRASHENLSFLEPLLP</sequence>
<dbReference type="GO" id="GO:0005634">
    <property type="term" value="C:nucleus"/>
    <property type="evidence" value="ECO:0007669"/>
    <property type="project" value="UniProtKB-SubCell"/>
</dbReference>
<protein>
    <recommendedName>
        <fullName evidence="4">Transcription factor CBF/NF-Y/archaeal histone domain-containing protein</fullName>
    </recommendedName>
</protein>
<evidence type="ECO:0000256" key="2">
    <source>
        <dbReference type="ARBA" id="ARBA00023242"/>
    </source>
</evidence>
<dbReference type="InterPro" id="IPR003958">
    <property type="entry name" value="CBFA_NFYB_domain"/>
</dbReference>
<gene>
    <name evidence="5" type="ORF">LDAN0321_LOCUS1565</name>
</gene>
<dbReference type="PANTHER" id="PTHR10252:SF54">
    <property type="entry name" value="CHROMATIN ACCESSIBILITY COMPLEX PROTEIN 1"/>
    <property type="match status" value="1"/>
</dbReference>
<name>A0A7S2JVB9_9STRA</name>
<comment type="subcellular location">
    <subcellularLocation>
        <location evidence="1">Nucleus</location>
    </subcellularLocation>
</comment>
<evidence type="ECO:0000259" key="4">
    <source>
        <dbReference type="Pfam" id="PF00808"/>
    </source>
</evidence>
<dbReference type="InterPro" id="IPR050568">
    <property type="entry name" value="Transcr_DNA_Rep_Reg"/>
</dbReference>
<proteinExistence type="predicted"/>
<feature type="compositionally biased region" description="Basic and acidic residues" evidence="3">
    <location>
        <begin position="81"/>
        <end position="102"/>
    </location>
</feature>
<dbReference type="AlphaFoldDB" id="A0A7S2JVB9"/>
<dbReference type="Gene3D" id="1.10.20.10">
    <property type="entry name" value="Histone, subunit A"/>
    <property type="match status" value="1"/>
</dbReference>
<organism evidence="5">
    <name type="scientific">Leptocylindrus danicus</name>
    <dbReference type="NCBI Taxonomy" id="163516"/>
    <lineage>
        <taxon>Eukaryota</taxon>
        <taxon>Sar</taxon>
        <taxon>Stramenopiles</taxon>
        <taxon>Ochrophyta</taxon>
        <taxon>Bacillariophyta</taxon>
        <taxon>Coscinodiscophyceae</taxon>
        <taxon>Chaetocerotophycidae</taxon>
        <taxon>Leptocylindrales</taxon>
        <taxon>Leptocylindraceae</taxon>
        <taxon>Leptocylindrus</taxon>
    </lineage>
</organism>
<dbReference type="EMBL" id="HBGY01002324">
    <property type="protein sequence ID" value="CAD9558364.1"/>
    <property type="molecule type" value="Transcribed_RNA"/>
</dbReference>
<evidence type="ECO:0000256" key="1">
    <source>
        <dbReference type="ARBA" id="ARBA00004123"/>
    </source>
</evidence>
<dbReference type="GO" id="GO:0000976">
    <property type="term" value="F:transcription cis-regulatory region binding"/>
    <property type="evidence" value="ECO:0007669"/>
    <property type="project" value="TreeGrafter"/>
</dbReference>
<dbReference type="SUPFAM" id="SSF47113">
    <property type="entry name" value="Histone-fold"/>
    <property type="match status" value="1"/>
</dbReference>
<feature type="region of interest" description="Disordered" evidence="3">
    <location>
        <begin position="1"/>
        <end position="102"/>
    </location>
</feature>
<feature type="compositionally biased region" description="Polar residues" evidence="3">
    <location>
        <begin position="55"/>
        <end position="67"/>
    </location>
</feature>
<feature type="compositionally biased region" description="Acidic residues" evidence="3">
    <location>
        <begin position="24"/>
        <end position="34"/>
    </location>
</feature>
<keyword evidence="2" id="KW-0539">Nucleus</keyword>
<dbReference type="InterPro" id="IPR009072">
    <property type="entry name" value="Histone-fold"/>
</dbReference>